<dbReference type="Pfam" id="PF00589">
    <property type="entry name" value="Phage_integrase"/>
    <property type="match status" value="1"/>
</dbReference>
<dbReference type="InterPro" id="IPR053876">
    <property type="entry name" value="Phage_int_M"/>
</dbReference>
<proteinExistence type="inferred from homology"/>
<evidence type="ECO:0000256" key="2">
    <source>
        <dbReference type="ARBA" id="ARBA00022908"/>
    </source>
</evidence>
<gene>
    <name evidence="8" type="ORF">SAMN05445850_1757</name>
</gene>
<dbReference type="InterPro" id="IPR038488">
    <property type="entry name" value="Integrase_DNA-bd_sf"/>
</dbReference>
<feature type="domain" description="Tyr recombinase" evidence="6">
    <location>
        <begin position="203"/>
        <end position="380"/>
    </location>
</feature>
<dbReference type="PANTHER" id="PTHR30629:SF2">
    <property type="entry name" value="PROPHAGE INTEGRASE INTS-RELATED"/>
    <property type="match status" value="1"/>
</dbReference>
<protein>
    <submittedName>
        <fullName evidence="8">Integrase</fullName>
    </submittedName>
</protein>
<keyword evidence="2" id="KW-0229">DNA integration</keyword>
<evidence type="ECO:0000256" key="4">
    <source>
        <dbReference type="ARBA" id="ARBA00023172"/>
    </source>
</evidence>
<dbReference type="InterPro" id="IPR050808">
    <property type="entry name" value="Phage_Integrase"/>
</dbReference>
<evidence type="ECO:0000259" key="6">
    <source>
        <dbReference type="PROSITE" id="PS51898"/>
    </source>
</evidence>
<sequence length="479" mass="53825">MPLTDLEVRRAAPRAKTYRISDGRGMYLEIAPTGGKYWRLKYRFLDREKRLALGVYPDVTLAHARRKRDETRAMLADGVDPGQAKKEKKRLARLNAAATFEAVALEWFERQAPSWSTTHSEKIMGRLKKDLFPLLGSRPIADITPPEVFEVLRRAESRGAHDTAHRLHQNCGQVFRYAVATGRAARDVSADLRGALRPNRHTHFASITDPAKVGKMLFAFDGFSGTLVVRAALRLAPLLFVRPGELRRAEWAKIDLERGQWRYTVSKTKTEHLVPLATQAVQMLRELQALTGQWRYVFPGRDHRKPMSGAAINAALQRLGYDTKTEITGHGFRAMARTILHERLRFPADVIEHQLAHRVPGALGNAYNRTRFIEDRVAMMQAWADYLDQLKAGRTQDRSVRETSEAGEFLRHHGTAIGGGDAMSTLTVTARGRMTFTKDVLEHLGIERGGKVELHLLPNGRAELREHARTAPSGICGAS</sequence>
<dbReference type="CDD" id="cd00801">
    <property type="entry name" value="INT_P4_C"/>
    <property type="match status" value="1"/>
</dbReference>
<dbReference type="Gene3D" id="1.10.443.10">
    <property type="entry name" value="Intergrase catalytic core"/>
    <property type="match status" value="1"/>
</dbReference>
<evidence type="ECO:0000256" key="3">
    <source>
        <dbReference type="ARBA" id="ARBA00023125"/>
    </source>
</evidence>
<dbReference type="InterPro" id="IPR013762">
    <property type="entry name" value="Integrase-like_cat_sf"/>
</dbReference>
<dbReference type="Gene3D" id="3.30.160.390">
    <property type="entry name" value="Integrase, DNA-binding domain"/>
    <property type="match status" value="1"/>
</dbReference>
<dbReference type="InterPro" id="IPR025166">
    <property type="entry name" value="Integrase_DNA_bind_dom"/>
</dbReference>
<dbReference type="InterPro" id="IPR002104">
    <property type="entry name" value="Integrase_catalytic"/>
</dbReference>
<evidence type="ECO:0000313" key="8">
    <source>
        <dbReference type="EMBL" id="SDQ79205.1"/>
    </source>
</evidence>
<evidence type="ECO:0000256" key="1">
    <source>
        <dbReference type="ARBA" id="ARBA00008857"/>
    </source>
</evidence>
<keyword evidence="3 5" id="KW-0238">DNA-binding</keyword>
<dbReference type="GO" id="GO:0015074">
    <property type="term" value="P:DNA integration"/>
    <property type="evidence" value="ECO:0007669"/>
    <property type="project" value="UniProtKB-KW"/>
</dbReference>
<dbReference type="PROSITE" id="PS51898">
    <property type="entry name" value="TYR_RECOMBINASE"/>
    <property type="match status" value="1"/>
</dbReference>
<dbReference type="InterPro" id="IPR011010">
    <property type="entry name" value="DNA_brk_join_enz"/>
</dbReference>
<feature type="domain" description="Core-binding (CB)" evidence="7">
    <location>
        <begin position="98"/>
        <end position="179"/>
    </location>
</feature>
<evidence type="ECO:0000313" key="9">
    <source>
        <dbReference type="Proteomes" id="UP000199365"/>
    </source>
</evidence>
<dbReference type="AlphaFoldDB" id="A0A1H1DRS6"/>
<reference evidence="9" key="1">
    <citation type="submission" date="2016-10" db="EMBL/GenBank/DDBJ databases">
        <authorList>
            <person name="Varghese N."/>
            <person name="Submissions S."/>
        </authorList>
    </citation>
    <scope>NUCLEOTIDE SEQUENCE [LARGE SCALE GENOMIC DNA]</scope>
    <source>
        <strain evidence="9">DUS833</strain>
    </source>
</reference>
<keyword evidence="9" id="KW-1185">Reference proteome</keyword>
<dbReference type="Pfam" id="PF13356">
    <property type="entry name" value="Arm-DNA-bind_3"/>
    <property type="match status" value="1"/>
</dbReference>
<evidence type="ECO:0000256" key="5">
    <source>
        <dbReference type="PROSITE-ProRule" id="PRU01248"/>
    </source>
</evidence>
<dbReference type="EMBL" id="FNKX01000001">
    <property type="protein sequence ID" value="SDQ79205.1"/>
    <property type="molecule type" value="Genomic_DNA"/>
</dbReference>
<dbReference type="RefSeq" id="WP_208524339.1">
    <property type="nucleotide sequence ID" value="NZ_FNKX01000001.1"/>
</dbReference>
<dbReference type="Gene3D" id="1.10.150.130">
    <property type="match status" value="1"/>
</dbReference>
<dbReference type="Pfam" id="PF22022">
    <property type="entry name" value="Phage_int_M"/>
    <property type="match status" value="1"/>
</dbReference>
<name>A0A1H1DRS6_9BURK</name>
<dbReference type="GO" id="GO:0003677">
    <property type="term" value="F:DNA binding"/>
    <property type="evidence" value="ECO:0007669"/>
    <property type="project" value="UniProtKB-UniRule"/>
</dbReference>
<dbReference type="PROSITE" id="PS51900">
    <property type="entry name" value="CB"/>
    <property type="match status" value="1"/>
</dbReference>
<keyword evidence="4" id="KW-0233">DNA recombination</keyword>
<evidence type="ECO:0000259" key="7">
    <source>
        <dbReference type="PROSITE" id="PS51900"/>
    </source>
</evidence>
<dbReference type="InterPro" id="IPR010998">
    <property type="entry name" value="Integrase_recombinase_N"/>
</dbReference>
<organism evidence="8 9">
    <name type="scientific">Paraburkholderia tuberum</name>
    <dbReference type="NCBI Taxonomy" id="157910"/>
    <lineage>
        <taxon>Bacteria</taxon>
        <taxon>Pseudomonadati</taxon>
        <taxon>Pseudomonadota</taxon>
        <taxon>Betaproteobacteria</taxon>
        <taxon>Burkholderiales</taxon>
        <taxon>Burkholderiaceae</taxon>
        <taxon>Paraburkholderia</taxon>
    </lineage>
</organism>
<accession>A0A1H1DRS6</accession>
<dbReference type="PANTHER" id="PTHR30629">
    <property type="entry name" value="PROPHAGE INTEGRASE"/>
    <property type="match status" value="1"/>
</dbReference>
<dbReference type="SUPFAM" id="SSF56349">
    <property type="entry name" value="DNA breaking-rejoining enzymes"/>
    <property type="match status" value="1"/>
</dbReference>
<comment type="similarity">
    <text evidence="1">Belongs to the 'phage' integrase family.</text>
</comment>
<dbReference type="Proteomes" id="UP000199365">
    <property type="component" value="Unassembled WGS sequence"/>
</dbReference>
<dbReference type="InterPro" id="IPR044068">
    <property type="entry name" value="CB"/>
</dbReference>
<dbReference type="GO" id="GO:0006310">
    <property type="term" value="P:DNA recombination"/>
    <property type="evidence" value="ECO:0007669"/>
    <property type="project" value="UniProtKB-KW"/>
</dbReference>
<dbReference type="STRING" id="157910.SAMN05445850_1757"/>